<dbReference type="VEuPathDB" id="FungiDB:PSTT_03248"/>
<proteinExistence type="predicted"/>
<evidence type="ECO:0000313" key="2">
    <source>
        <dbReference type="EMBL" id="POW23057.1"/>
    </source>
</evidence>
<protein>
    <recommendedName>
        <fullName evidence="1">T6SS Phospholipase effector Tle1-like catalytic domain-containing protein</fullName>
    </recommendedName>
</protein>
<reference evidence="3" key="2">
    <citation type="journal article" date="2018" name="BMC Genomics">
        <title>Genomic insights into host adaptation between the wheat stripe rust pathogen (Puccinia striiformis f. sp. tritici) and the barley stripe rust pathogen (Puccinia striiformis f. sp. hordei).</title>
        <authorList>
            <person name="Xia C."/>
            <person name="Wang M."/>
            <person name="Yin C."/>
            <person name="Cornejo O.E."/>
            <person name="Hulbert S.H."/>
            <person name="Chen X."/>
        </authorList>
    </citation>
    <scope>NUCLEOTIDE SEQUENCE [LARGE SCALE GENOMIC DNA]</scope>
    <source>
        <strain evidence="3">93TX-2</strain>
    </source>
</reference>
<dbReference type="PANTHER" id="PTHR33840:SF1">
    <property type="entry name" value="TLE1 PHOSPHOLIPASE DOMAIN-CONTAINING PROTEIN"/>
    <property type="match status" value="1"/>
</dbReference>
<dbReference type="InterPro" id="IPR029058">
    <property type="entry name" value="AB_hydrolase_fold"/>
</dbReference>
<dbReference type="SUPFAM" id="SSF53474">
    <property type="entry name" value="alpha/beta-Hydrolases"/>
    <property type="match status" value="1"/>
</dbReference>
<organism evidence="2 3">
    <name type="scientific">Puccinia striiformis</name>
    <dbReference type="NCBI Taxonomy" id="27350"/>
    <lineage>
        <taxon>Eukaryota</taxon>
        <taxon>Fungi</taxon>
        <taxon>Dikarya</taxon>
        <taxon>Basidiomycota</taxon>
        <taxon>Pucciniomycotina</taxon>
        <taxon>Pucciniomycetes</taxon>
        <taxon>Pucciniales</taxon>
        <taxon>Pucciniaceae</taxon>
        <taxon>Puccinia</taxon>
    </lineage>
</organism>
<name>A0A2S4WMY3_9BASI</name>
<comment type="caution">
    <text evidence="2">The sequence shown here is derived from an EMBL/GenBank/DDBJ whole genome shotgun (WGS) entry which is preliminary data.</text>
</comment>
<gene>
    <name evidence="2" type="ORF">PSHT_00568</name>
</gene>
<dbReference type="InterPro" id="IPR018712">
    <property type="entry name" value="Tle1-like_cat"/>
</dbReference>
<dbReference type="VEuPathDB" id="FungiDB:PSHT_00568"/>
<dbReference type="OrthoDB" id="3057168at2759"/>
<evidence type="ECO:0000259" key="1">
    <source>
        <dbReference type="Pfam" id="PF09994"/>
    </source>
</evidence>
<reference evidence="3" key="3">
    <citation type="journal article" date="2018" name="Mol. Plant Microbe Interact.">
        <title>Genome sequence resources for the wheat stripe rust pathogen (Puccinia striiformis f. sp. tritici) and the barley stripe rust pathogen (Puccinia striiformis f. sp. hordei).</title>
        <authorList>
            <person name="Xia C."/>
            <person name="Wang M."/>
            <person name="Yin C."/>
            <person name="Cornejo O.E."/>
            <person name="Hulbert S.H."/>
            <person name="Chen X."/>
        </authorList>
    </citation>
    <scope>NUCLEOTIDE SEQUENCE [LARGE SCALE GENOMIC DNA]</scope>
    <source>
        <strain evidence="3">93TX-2</strain>
    </source>
</reference>
<accession>A0A2S4WMY3</accession>
<dbReference type="AlphaFoldDB" id="A0A2S4WMY3"/>
<evidence type="ECO:0000313" key="3">
    <source>
        <dbReference type="Proteomes" id="UP000238274"/>
    </source>
</evidence>
<keyword evidence="3" id="KW-1185">Reference proteome</keyword>
<sequence length="491" mass="56120">MDRPETNNPKCKKRIILCCDGTQQSLSLTQRGALGTARKLSLDPQLTPKAMFQNSLDVSLSSPPIPQIVFYGSADHDDVVSIIRQAYSFLVQHYVPGDEILLFGFSRGAFVVRTIAEIVVEIGILNMAGMEDFHQVLAAHKLSHSKKGTEDLEPKRSAHDFLNEYRLIDGQKQLRKVPQDTLECVGVWDTVGTSGIPEPFAEKLPLLGFKDRKLSVQIKYGFHAIALSETRKELVPSIWERQHTGPPQESDRAESDQVLKQVWFPCSHLEAGGQIEEYDDVTYISLIWMIANVIDHHLLSMNEEFIHILLSVFWTRVQRGFGLYDPEGGRRYCLTNTARQFPTGWKADTNETIHRSAFSSYDLIPGVEHDMDESNEKLIEKLLPFEVTIRNHLDFLMQEWAIHQGHRVGPDQKNSWPDQESWFKERWYHNFKQTELTGKPSTHSLFLDLLNQSVWPTNTQRMRQDMISSRRGKGHVAVEEAAMRILGSPMD</sequence>
<feature type="domain" description="T6SS Phospholipase effector Tle1-like catalytic" evidence="1">
    <location>
        <begin position="13"/>
        <end position="291"/>
    </location>
</feature>
<reference evidence="2 3" key="1">
    <citation type="submission" date="2017-12" db="EMBL/GenBank/DDBJ databases">
        <title>Gene loss provides genomic basis for host adaptation in cereal stripe rust fungi.</title>
        <authorList>
            <person name="Xia C."/>
        </authorList>
    </citation>
    <scope>NUCLEOTIDE SEQUENCE [LARGE SCALE GENOMIC DNA]</scope>
    <source>
        <strain evidence="2 3">93TX-2</strain>
    </source>
</reference>
<dbReference type="Proteomes" id="UP000238274">
    <property type="component" value="Unassembled WGS sequence"/>
</dbReference>
<dbReference type="Pfam" id="PF09994">
    <property type="entry name" value="T6SS_Tle1-like_cat"/>
    <property type="match status" value="1"/>
</dbReference>
<dbReference type="PANTHER" id="PTHR33840">
    <property type="match status" value="1"/>
</dbReference>
<dbReference type="EMBL" id="PKSM01000004">
    <property type="protein sequence ID" value="POW23057.1"/>
    <property type="molecule type" value="Genomic_DNA"/>
</dbReference>